<reference evidence="3 4" key="1">
    <citation type="submission" date="2020-09" db="EMBL/GenBank/DDBJ databases">
        <title>TT11 complete genome.</title>
        <authorList>
            <person name="Wu Z."/>
        </authorList>
    </citation>
    <scope>NUCLEOTIDE SEQUENCE [LARGE SCALE GENOMIC DNA]</scope>
    <source>
        <strain evidence="3 4">TT11</strain>
    </source>
</reference>
<organism evidence="3 4">
    <name type="scientific">Aestuariibaculum sediminum</name>
    <dbReference type="NCBI Taxonomy" id="2770637"/>
    <lineage>
        <taxon>Bacteria</taxon>
        <taxon>Pseudomonadati</taxon>
        <taxon>Bacteroidota</taxon>
        <taxon>Flavobacteriia</taxon>
        <taxon>Flavobacteriales</taxon>
        <taxon>Flavobacteriaceae</taxon>
    </lineage>
</organism>
<keyword evidence="2" id="KW-0732">Signal</keyword>
<feature type="chain" id="PRO_5035238463" evidence="2">
    <location>
        <begin position="21"/>
        <end position="173"/>
    </location>
</feature>
<evidence type="ECO:0000313" key="3">
    <source>
        <dbReference type="EMBL" id="MBD0832292.1"/>
    </source>
</evidence>
<name>A0A8J6U8Y0_9FLAO</name>
<dbReference type="Pfam" id="PF00023">
    <property type="entry name" value="Ank"/>
    <property type="match status" value="1"/>
</dbReference>
<keyword evidence="4" id="KW-1185">Reference proteome</keyword>
<gene>
    <name evidence="3" type="ORF">ICJ83_09115</name>
</gene>
<keyword evidence="1" id="KW-0040">ANK repeat</keyword>
<sequence length="173" mass="19276">MRSVILFLFSFVLSSTFSWAQNDIFNISRNGSLDDLLSLYKQDPNCINTTNQAGYSPLILACYHGNEEVAFFLIEHSNDINGSSHYGTPLMAAVVKKNIDITKKLLDKKADPNIPDLNGTTALHYATLFKATEIAKLLIESGADYNLKDGNDKSAYDYALINNNKELLTLFKN</sequence>
<evidence type="ECO:0000313" key="4">
    <source>
        <dbReference type="Proteomes" id="UP000600588"/>
    </source>
</evidence>
<dbReference type="PRINTS" id="PR01415">
    <property type="entry name" value="ANKYRIN"/>
</dbReference>
<dbReference type="SUPFAM" id="SSF48403">
    <property type="entry name" value="Ankyrin repeat"/>
    <property type="match status" value="1"/>
</dbReference>
<evidence type="ECO:0000256" key="2">
    <source>
        <dbReference type="SAM" id="SignalP"/>
    </source>
</evidence>
<dbReference type="AlphaFoldDB" id="A0A8J6U8Y0"/>
<dbReference type="RefSeq" id="WP_188230077.1">
    <property type="nucleotide sequence ID" value="NZ_JACVXB010000003.1"/>
</dbReference>
<feature type="repeat" description="ANK" evidence="1">
    <location>
        <begin position="53"/>
        <end position="85"/>
    </location>
</feature>
<proteinExistence type="predicted"/>
<protein>
    <submittedName>
        <fullName evidence="3">Ankyrin repeat domain-containing protein</fullName>
    </submittedName>
</protein>
<dbReference type="PANTHER" id="PTHR24183">
    <property type="entry name" value="FIBRONECTIN TYPE 3 AND ANKYRIN REPEAT DOMAINS PROTEIN 1"/>
    <property type="match status" value="1"/>
</dbReference>
<dbReference type="PANTHER" id="PTHR24183:SF1">
    <property type="entry name" value="FIBRONECTIN TYPE 3 AND ANKYRIN REPEAT DOMAINS PROTEIN 1"/>
    <property type="match status" value="1"/>
</dbReference>
<dbReference type="InterPro" id="IPR002110">
    <property type="entry name" value="Ankyrin_rpt"/>
</dbReference>
<dbReference type="Pfam" id="PF12796">
    <property type="entry name" value="Ank_2"/>
    <property type="match status" value="1"/>
</dbReference>
<evidence type="ECO:0000256" key="1">
    <source>
        <dbReference type="PROSITE-ProRule" id="PRU00023"/>
    </source>
</evidence>
<feature type="signal peptide" evidence="2">
    <location>
        <begin position="1"/>
        <end position="20"/>
    </location>
</feature>
<dbReference type="Proteomes" id="UP000600588">
    <property type="component" value="Unassembled WGS sequence"/>
</dbReference>
<feature type="repeat" description="ANK" evidence="1">
    <location>
        <begin position="85"/>
        <end position="117"/>
    </location>
</feature>
<dbReference type="Gene3D" id="1.25.40.20">
    <property type="entry name" value="Ankyrin repeat-containing domain"/>
    <property type="match status" value="2"/>
</dbReference>
<dbReference type="SMART" id="SM00248">
    <property type="entry name" value="ANK"/>
    <property type="match status" value="3"/>
</dbReference>
<dbReference type="PROSITE" id="PS50088">
    <property type="entry name" value="ANK_REPEAT"/>
    <property type="match status" value="3"/>
</dbReference>
<comment type="caution">
    <text evidence="3">The sequence shown here is derived from an EMBL/GenBank/DDBJ whole genome shotgun (WGS) entry which is preliminary data.</text>
</comment>
<feature type="repeat" description="ANK" evidence="1">
    <location>
        <begin position="118"/>
        <end position="150"/>
    </location>
</feature>
<dbReference type="EMBL" id="JACVXB010000003">
    <property type="protein sequence ID" value="MBD0832292.1"/>
    <property type="molecule type" value="Genomic_DNA"/>
</dbReference>
<dbReference type="PROSITE" id="PS50297">
    <property type="entry name" value="ANK_REP_REGION"/>
    <property type="match status" value="2"/>
</dbReference>
<dbReference type="InterPro" id="IPR036770">
    <property type="entry name" value="Ankyrin_rpt-contain_sf"/>
</dbReference>
<accession>A0A8J6U8Y0</accession>